<evidence type="ECO:0000313" key="2">
    <source>
        <dbReference type="EMBL" id="QKU20386.1"/>
    </source>
</evidence>
<dbReference type="Proteomes" id="UP000509126">
    <property type="component" value="Chromosome"/>
</dbReference>
<dbReference type="SMART" id="SM00849">
    <property type="entry name" value="Lactamase_B"/>
    <property type="match status" value="1"/>
</dbReference>
<dbReference type="GO" id="GO:0016787">
    <property type="term" value="F:hydrolase activity"/>
    <property type="evidence" value="ECO:0007669"/>
    <property type="project" value="UniProtKB-KW"/>
</dbReference>
<dbReference type="InterPro" id="IPR001279">
    <property type="entry name" value="Metallo-B-lactamas"/>
</dbReference>
<name>A0A6N1MXW3_ACILW</name>
<feature type="domain" description="Metallo-beta-lactamase" evidence="1">
    <location>
        <begin position="55"/>
        <end position="247"/>
    </location>
</feature>
<evidence type="ECO:0000259" key="1">
    <source>
        <dbReference type="SMART" id="SM00849"/>
    </source>
</evidence>
<proteinExistence type="predicted"/>
<keyword evidence="2" id="KW-0378">Hydrolase</keyword>
<dbReference type="SUPFAM" id="SSF56281">
    <property type="entry name" value="Metallo-hydrolase/oxidoreductase"/>
    <property type="match status" value="1"/>
</dbReference>
<dbReference type="InterPro" id="IPR050114">
    <property type="entry name" value="UPF0173_UPF0282_UlaG_hydrolase"/>
</dbReference>
<dbReference type="EMBL" id="CP054803">
    <property type="protein sequence ID" value="QKU20386.1"/>
    <property type="molecule type" value="Genomic_DNA"/>
</dbReference>
<dbReference type="Pfam" id="PF12706">
    <property type="entry name" value="Lactamase_B_2"/>
    <property type="match status" value="1"/>
</dbReference>
<dbReference type="AlphaFoldDB" id="A0A6N1MXW3"/>
<dbReference type="InterPro" id="IPR036866">
    <property type="entry name" value="RibonucZ/Hydroxyglut_hydro"/>
</dbReference>
<dbReference type="PANTHER" id="PTHR43546">
    <property type="entry name" value="UPF0173 METAL-DEPENDENT HYDROLASE MJ1163-RELATED"/>
    <property type="match status" value="1"/>
</dbReference>
<sequence>MKWIKGILLGLVILLLLIAGMLAYLLQASGKVSDFKAWQPQTGISVHGLTVNFFGVSTLLLDDGHDQILIDGFFSRPSLRQVITRPIQSDKLLLEQLVQCHELSRTQAILVSHSHYDHVLDVPALLEMLPETAVVGSPSTLNIARANPKVTPQQLQPIKPGQVQQWGHFQTTAIPSQHTPPTAINDDLGEELLRPLTLPAKFSEFKEGGSFDYLIEHAGHKILVKTSTGFIPDQFKNLQVDTLFLGIAQLSRQSSDYQQQYLTETLNMLKPKVVIPVHWDDFFQPLKQPLQFLPRLADDTPKSLQLLIQAAETQGTKVILLSGPQPYLLNSAFASQSD</sequence>
<protein>
    <submittedName>
        <fullName evidence="2">MBL fold metallo-hydrolase</fullName>
    </submittedName>
</protein>
<organism evidence="2 3">
    <name type="scientific">Acinetobacter lwoffii</name>
    <dbReference type="NCBI Taxonomy" id="28090"/>
    <lineage>
        <taxon>Bacteria</taxon>
        <taxon>Pseudomonadati</taxon>
        <taxon>Pseudomonadota</taxon>
        <taxon>Gammaproteobacteria</taxon>
        <taxon>Moraxellales</taxon>
        <taxon>Moraxellaceae</taxon>
        <taxon>Acinetobacter</taxon>
    </lineage>
</organism>
<reference evidence="2 3" key="1">
    <citation type="submission" date="2019-11" db="EMBL/GenBank/DDBJ databases">
        <title>FDA dAtabase for Regulatory Grade micrObial Sequences (FDA-ARGOS): Supporting development and validation of Infectious Disease Dx tests.</title>
        <authorList>
            <person name="Patel R."/>
            <person name="Rucinski S."/>
            <person name="Tallon L."/>
            <person name="Sadzewicz L."/>
            <person name="Vavikolanu K."/>
            <person name="Mehta A."/>
            <person name="Aluvathingal J."/>
            <person name="Nadendla S."/>
            <person name="Nandy P."/>
            <person name="Geyer C."/>
            <person name="Yan Y."/>
            <person name="Sichtig H."/>
        </authorList>
    </citation>
    <scope>NUCLEOTIDE SEQUENCE [LARGE SCALE GENOMIC DNA]</scope>
    <source>
        <strain evidence="2 3">FDAARGOS_557</strain>
    </source>
</reference>
<gene>
    <name evidence="2" type="ORF">FOB19_02410</name>
</gene>
<dbReference type="GeneID" id="69583397"/>
<dbReference type="PANTHER" id="PTHR43546:SF3">
    <property type="entry name" value="UPF0173 METAL-DEPENDENT HYDROLASE MJ1163"/>
    <property type="match status" value="1"/>
</dbReference>
<accession>A0A6N1MXW3</accession>
<evidence type="ECO:0000313" key="3">
    <source>
        <dbReference type="Proteomes" id="UP000509126"/>
    </source>
</evidence>
<dbReference type="Gene3D" id="3.60.15.10">
    <property type="entry name" value="Ribonuclease Z/Hydroxyacylglutathione hydrolase-like"/>
    <property type="match status" value="1"/>
</dbReference>
<dbReference type="RefSeq" id="WP_174894108.1">
    <property type="nucleotide sequence ID" value="NZ_CP054803.1"/>
</dbReference>